<gene>
    <name evidence="2" type="ORF">SSX86_030225</name>
</gene>
<dbReference type="EMBL" id="JBCNJP010000143">
    <property type="protein sequence ID" value="KAK9050805.1"/>
    <property type="molecule type" value="Genomic_DNA"/>
</dbReference>
<evidence type="ECO:0008006" key="4">
    <source>
        <dbReference type="Google" id="ProtNLM"/>
    </source>
</evidence>
<dbReference type="PANTHER" id="PTHR34835">
    <property type="entry name" value="OS07G0283600 PROTEIN-RELATED"/>
    <property type="match status" value="1"/>
</dbReference>
<feature type="compositionally biased region" description="Basic and acidic residues" evidence="1">
    <location>
        <begin position="646"/>
        <end position="674"/>
    </location>
</feature>
<reference evidence="2 3" key="1">
    <citation type="submission" date="2024-04" db="EMBL/GenBank/DDBJ databases">
        <title>The reference genome of an endangered Asteraceae, Deinandra increscens subsp. villosa, native to the Central Coast of California.</title>
        <authorList>
            <person name="Guilliams M."/>
            <person name="Hasenstab-Lehman K."/>
            <person name="Meyer R."/>
            <person name="Mcevoy S."/>
        </authorList>
    </citation>
    <scope>NUCLEOTIDE SEQUENCE [LARGE SCALE GENOMIC DNA]</scope>
    <source>
        <tissue evidence="2">Leaf</tissue>
    </source>
</reference>
<dbReference type="PANTHER" id="PTHR34835:SF90">
    <property type="entry name" value="AMINOTRANSFERASE-LIKE PLANT MOBILE DOMAIN-CONTAINING PROTEIN"/>
    <property type="match status" value="1"/>
</dbReference>
<proteinExistence type="predicted"/>
<feature type="compositionally biased region" description="Basic and acidic residues" evidence="1">
    <location>
        <begin position="104"/>
        <end position="122"/>
    </location>
</feature>
<organism evidence="2 3">
    <name type="scientific">Deinandra increscens subsp. villosa</name>
    <dbReference type="NCBI Taxonomy" id="3103831"/>
    <lineage>
        <taxon>Eukaryota</taxon>
        <taxon>Viridiplantae</taxon>
        <taxon>Streptophyta</taxon>
        <taxon>Embryophyta</taxon>
        <taxon>Tracheophyta</taxon>
        <taxon>Spermatophyta</taxon>
        <taxon>Magnoliopsida</taxon>
        <taxon>eudicotyledons</taxon>
        <taxon>Gunneridae</taxon>
        <taxon>Pentapetalae</taxon>
        <taxon>asterids</taxon>
        <taxon>campanulids</taxon>
        <taxon>Asterales</taxon>
        <taxon>Asteraceae</taxon>
        <taxon>Asteroideae</taxon>
        <taxon>Heliantheae alliance</taxon>
        <taxon>Madieae</taxon>
        <taxon>Madiinae</taxon>
        <taxon>Deinandra</taxon>
    </lineage>
</organism>
<dbReference type="AlphaFoldDB" id="A0AAP0GKB4"/>
<evidence type="ECO:0000313" key="2">
    <source>
        <dbReference type="EMBL" id="KAK9050805.1"/>
    </source>
</evidence>
<feature type="region of interest" description="Disordered" evidence="1">
    <location>
        <begin position="611"/>
        <end position="736"/>
    </location>
</feature>
<feature type="region of interest" description="Disordered" evidence="1">
    <location>
        <begin position="14"/>
        <end position="41"/>
    </location>
</feature>
<accession>A0AAP0GKB4</accession>
<name>A0AAP0GKB4_9ASTR</name>
<feature type="compositionally biased region" description="Basic residues" evidence="1">
    <location>
        <begin position="85"/>
        <end position="95"/>
    </location>
</feature>
<feature type="compositionally biased region" description="Basic and acidic residues" evidence="1">
    <location>
        <begin position="308"/>
        <end position="319"/>
    </location>
</feature>
<dbReference type="InterPro" id="IPR038765">
    <property type="entry name" value="Papain-like_cys_pep_sf"/>
</dbReference>
<keyword evidence="3" id="KW-1185">Reference proteome</keyword>
<feature type="compositionally biased region" description="Basic residues" evidence="1">
    <location>
        <begin position="320"/>
        <end position="344"/>
    </location>
</feature>
<feature type="region of interest" description="Disordered" evidence="1">
    <location>
        <begin position="160"/>
        <end position="352"/>
    </location>
</feature>
<comment type="caution">
    <text evidence="2">The sequence shown here is derived from an EMBL/GenBank/DDBJ whole genome shotgun (WGS) entry which is preliminary data.</text>
</comment>
<feature type="compositionally biased region" description="Basic and acidic residues" evidence="1">
    <location>
        <begin position="695"/>
        <end position="714"/>
    </location>
</feature>
<evidence type="ECO:0000256" key="1">
    <source>
        <dbReference type="SAM" id="MobiDB-lite"/>
    </source>
</evidence>
<feature type="compositionally biased region" description="Basic and acidic residues" evidence="1">
    <location>
        <begin position="268"/>
        <end position="300"/>
    </location>
</feature>
<feature type="compositionally biased region" description="Basic and acidic residues" evidence="1">
    <location>
        <begin position="726"/>
        <end position="736"/>
    </location>
</feature>
<feature type="compositionally biased region" description="Polar residues" evidence="1">
    <location>
        <begin position="18"/>
        <end position="27"/>
    </location>
</feature>
<feature type="region of interest" description="Disordered" evidence="1">
    <location>
        <begin position="84"/>
        <end position="141"/>
    </location>
</feature>
<evidence type="ECO:0000313" key="3">
    <source>
        <dbReference type="Proteomes" id="UP001408789"/>
    </source>
</evidence>
<sequence>MDIRDEIAMAKLAKQQLIPPTTEQATPTKAFAPNLPSPEKLTKSAELNKELKAIEDLVVADSVEQLPNDKDDIEKISKKPLTPLKRLKLKKKTSPSKHQQTFEIKYRKEPNKDPKESKKLESEVEVTENDDGSMLLKDLKDDKKTPQKLVVKFKKVIQESEKDMKIGPTSEHLLSETPVHIPLKKITKSLESNKNGKNESKSKVQVKGASSVKKGTRRSWRIALNTSFSKYTNDIRNPDKIDSDDDDQASKGKTVKGEVQKKRAPKIVMEERKSDDDFEDPKNEKNVKNKTQKEVQKSNSDDDFQVSNREKKVKEETAKVVKKRKKVIPNRKVSKKSLPKKNLKKKSETEPVSEFENEAKPYVPYNGDRIPCRTKIKHFIEMVEGLNEEQKSEIRRIGFGSVLSFNIEHVPTGLGQWLVNNYDENNNTLNIGSCKFNVTPLEVSQILGIPMGEELVSEKERPRGTTVEVLAEFKGQFPDHIAKRIYLTNVLGIMTSQQDSGWMFVLNFLVVFNTVFGLTLRNSTVNKRFLSCITADVDVKKFNWCEYVIRNLKREMREWDRTDAFCGPLVILAMLVAQKQSEKKNENKGLPSIKYINDKMLEALEKRIENLTSPERKSVQDKSKTENKKRKNEVEENDKNKKKLKEIKDKKVSNLKDSQDRVHSKATKEKEGFFRKKKRANIESTSEGKKKKMKKRDEGEKNVEDEGDVRKDDIVGDVGEQNFGDEGEKIDGKTDVGEKYDGEANPHELGLNKHVEFKVSEGNSSLVRNCDERIEKTVSNSKKNDEESEIVLTFGFSKITEDVNDEEIEHDEGMDKDVSFLIEKSTFLNVDVTTDFEKRLQETVDISPKATSTAEEIFEFNENQERPKRKIILSDSLRSPYVQRPVVMKAKITKIESDMAEFIFSASLTHSDTVFTTASGEVATRDTFESLYPGIEIHLSVISTWSRVLNYQENFRNKDSPSRLFLSPVMLYPTHYRKEVTNESRMEHFQSNMESILRAENLQSIIGIDLVIIPIICDMHFYLLCFNMRTYKVELLDNIKRAQKNYKGWPNKMMRAFVDYLISTCYNGWMNFKDVKIDYVKLPWSTKKNHVDCGVFMMRHMETYFGTDVKNWDCGLSKEEDQLGELDDLRHKYVAKLLTCHINLKSASNVQEMKQYMKMNEGARKVLKETALERIQERMALHVDVQPNKDEQKD</sequence>
<dbReference type="Gene3D" id="3.40.395.10">
    <property type="entry name" value="Adenoviral Proteinase, Chain A"/>
    <property type="match status" value="1"/>
</dbReference>
<dbReference type="Proteomes" id="UP001408789">
    <property type="component" value="Unassembled WGS sequence"/>
</dbReference>
<protein>
    <recommendedName>
        <fullName evidence="4">Ubiquitin-like protease family profile domain-containing protein</fullName>
    </recommendedName>
</protein>
<dbReference type="SUPFAM" id="SSF54001">
    <property type="entry name" value="Cysteine proteinases"/>
    <property type="match status" value="1"/>
</dbReference>
<feature type="compositionally biased region" description="Basic and acidic residues" evidence="1">
    <location>
        <begin position="611"/>
        <end position="639"/>
    </location>
</feature>